<evidence type="ECO:0000256" key="1">
    <source>
        <dbReference type="SAM" id="MobiDB-lite"/>
    </source>
</evidence>
<organism evidence="3 4">
    <name type="scientific">Kineosporia mesophila</name>
    <dbReference type="NCBI Taxonomy" id="566012"/>
    <lineage>
        <taxon>Bacteria</taxon>
        <taxon>Bacillati</taxon>
        <taxon>Actinomycetota</taxon>
        <taxon>Actinomycetes</taxon>
        <taxon>Kineosporiales</taxon>
        <taxon>Kineosporiaceae</taxon>
        <taxon>Kineosporia</taxon>
    </lineage>
</organism>
<feature type="compositionally biased region" description="Low complexity" evidence="1">
    <location>
        <begin position="31"/>
        <end position="46"/>
    </location>
</feature>
<feature type="region of interest" description="Disordered" evidence="1">
    <location>
        <begin position="16"/>
        <end position="70"/>
    </location>
</feature>
<accession>A0ABP6Z4X8</accession>
<reference evidence="4" key="1">
    <citation type="journal article" date="2019" name="Int. J. Syst. Evol. Microbiol.">
        <title>The Global Catalogue of Microorganisms (GCM) 10K type strain sequencing project: providing services to taxonomists for standard genome sequencing and annotation.</title>
        <authorList>
            <consortium name="The Broad Institute Genomics Platform"/>
            <consortium name="The Broad Institute Genome Sequencing Center for Infectious Disease"/>
            <person name="Wu L."/>
            <person name="Ma J."/>
        </authorList>
    </citation>
    <scope>NUCLEOTIDE SEQUENCE [LARGE SCALE GENOMIC DNA]</scope>
    <source>
        <strain evidence="4">JCM 16902</strain>
    </source>
</reference>
<dbReference type="Pfam" id="PF13399">
    <property type="entry name" value="LytR_C"/>
    <property type="match status" value="1"/>
</dbReference>
<dbReference type="Proteomes" id="UP001501074">
    <property type="component" value="Unassembled WGS sequence"/>
</dbReference>
<evidence type="ECO:0000313" key="3">
    <source>
        <dbReference type="EMBL" id="GAA3597056.1"/>
    </source>
</evidence>
<dbReference type="Gene3D" id="3.30.70.2390">
    <property type="match status" value="1"/>
</dbReference>
<comment type="caution">
    <text evidence="3">The sequence shown here is derived from an EMBL/GenBank/DDBJ whole genome shotgun (WGS) entry which is preliminary data.</text>
</comment>
<proteinExistence type="predicted"/>
<keyword evidence="4" id="KW-1185">Reference proteome</keyword>
<dbReference type="EMBL" id="BAAAZO010000002">
    <property type="protein sequence ID" value="GAA3597056.1"/>
    <property type="molecule type" value="Genomic_DNA"/>
</dbReference>
<feature type="domain" description="LytR/CpsA/Psr regulator C-terminal" evidence="2">
    <location>
        <begin position="73"/>
        <end position="160"/>
    </location>
</feature>
<sequence length="162" mass="16638">MLLSIGALSVVIGNHRSGAGDSSTSGHALTEDNSTGSNSTEESSTDATAKPTASADTDETPASNGSAATADTSVEVVILNSLSVNGLAGRYRSKLEDKGWTISLVDDAKSRNLSVSKIYYEDADMLGTARAVRKTIGGIGELTENATVYPGRVTVVLGQDAQ</sequence>
<feature type="compositionally biased region" description="Polar residues" evidence="1">
    <location>
        <begin position="60"/>
        <end position="70"/>
    </location>
</feature>
<dbReference type="InterPro" id="IPR027381">
    <property type="entry name" value="LytR/CpsA/Psr_C"/>
</dbReference>
<protein>
    <recommendedName>
        <fullName evidence="2">LytR/CpsA/Psr regulator C-terminal domain-containing protein</fullName>
    </recommendedName>
</protein>
<evidence type="ECO:0000313" key="4">
    <source>
        <dbReference type="Proteomes" id="UP001501074"/>
    </source>
</evidence>
<evidence type="ECO:0000259" key="2">
    <source>
        <dbReference type="Pfam" id="PF13399"/>
    </source>
</evidence>
<gene>
    <name evidence="3" type="ORF">GCM10022223_10320</name>
</gene>
<name>A0ABP6Z4X8_9ACTN</name>